<gene>
    <name evidence="2" type="ORF">mPipKuh1_010465</name>
</gene>
<organism evidence="2 3">
    <name type="scientific">Pipistrellus kuhlii</name>
    <name type="common">Kuhl's pipistrelle</name>
    <dbReference type="NCBI Taxonomy" id="59472"/>
    <lineage>
        <taxon>Eukaryota</taxon>
        <taxon>Metazoa</taxon>
        <taxon>Chordata</taxon>
        <taxon>Craniata</taxon>
        <taxon>Vertebrata</taxon>
        <taxon>Euteleostomi</taxon>
        <taxon>Mammalia</taxon>
        <taxon>Eutheria</taxon>
        <taxon>Laurasiatheria</taxon>
        <taxon>Chiroptera</taxon>
        <taxon>Yangochiroptera</taxon>
        <taxon>Vespertilionidae</taxon>
        <taxon>Pipistrellus</taxon>
    </lineage>
</organism>
<reference evidence="2 3" key="1">
    <citation type="journal article" date="2020" name="Nature">
        <title>Six reference-quality genomes reveal evolution of bat adaptations.</title>
        <authorList>
            <person name="Jebb D."/>
            <person name="Huang Z."/>
            <person name="Pippel M."/>
            <person name="Hughes G.M."/>
            <person name="Lavrichenko K."/>
            <person name="Devanna P."/>
            <person name="Winkler S."/>
            <person name="Jermiin L.S."/>
            <person name="Skirmuntt E.C."/>
            <person name="Katzourakis A."/>
            <person name="Burkitt-Gray L."/>
            <person name="Ray D.A."/>
            <person name="Sullivan K.A.M."/>
            <person name="Roscito J.G."/>
            <person name="Kirilenko B.M."/>
            <person name="Davalos L.M."/>
            <person name="Corthals A.P."/>
            <person name="Power M.L."/>
            <person name="Jones G."/>
            <person name="Ransome R.D."/>
            <person name="Dechmann D.K.N."/>
            <person name="Locatelli A.G."/>
            <person name="Puechmaille S.J."/>
            <person name="Fedrigo O."/>
            <person name="Jarvis E.D."/>
            <person name="Hiller M."/>
            <person name="Vernes S.C."/>
            <person name="Myers E.W."/>
            <person name="Teeling E.C."/>
        </authorList>
    </citation>
    <scope>NUCLEOTIDE SEQUENCE [LARGE SCALE GENOMIC DNA]</scope>
    <source>
        <strain evidence="2">MPipKuh1</strain>
        <tissue evidence="2">Flight muscle</tissue>
    </source>
</reference>
<keyword evidence="3" id="KW-1185">Reference proteome</keyword>
<evidence type="ECO:0000313" key="2">
    <source>
        <dbReference type="EMBL" id="KAF6353504.1"/>
    </source>
</evidence>
<comment type="caution">
    <text evidence="2">The sequence shown here is derived from an EMBL/GenBank/DDBJ whole genome shotgun (WGS) entry which is preliminary data.</text>
</comment>
<sequence length="135" mass="14826">MPQAGVSPGPFSFPATTHLSPTSRQPSGTAPGFQRASLSTCFSFSFFLLKSVSRGRTLLYRSDTGSLGGSTSLRVGCFQFSIGTFLLSWSQPRAHSILLFVDFGPTCFMGIDTYINIYINIYEYIFLSFLHPEVA</sequence>
<name>A0A7J7XV82_PIPKU</name>
<feature type="compositionally biased region" description="Polar residues" evidence="1">
    <location>
        <begin position="14"/>
        <end position="28"/>
    </location>
</feature>
<dbReference type="EMBL" id="JACAGB010000007">
    <property type="protein sequence ID" value="KAF6353504.1"/>
    <property type="molecule type" value="Genomic_DNA"/>
</dbReference>
<dbReference type="Proteomes" id="UP000558488">
    <property type="component" value="Unassembled WGS sequence"/>
</dbReference>
<evidence type="ECO:0000256" key="1">
    <source>
        <dbReference type="SAM" id="MobiDB-lite"/>
    </source>
</evidence>
<evidence type="ECO:0000313" key="3">
    <source>
        <dbReference type="Proteomes" id="UP000558488"/>
    </source>
</evidence>
<proteinExistence type="predicted"/>
<dbReference type="AlphaFoldDB" id="A0A7J7XV82"/>
<accession>A0A7J7XV82</accession>
<protein>
    <submittedName>
        <fullName evidence="2">Uncharacterized protein</fullName>
    </submittedName>
</protein>
<feature type="region of interest" description="Disordered" evidence="1">
    <location>
        <begin position="1"/>
        <end position="31"/>
    </location>
</feature>